<dbReference type="GO" id="GO:0016746">
    <property type="term" value="F:acyltransferase activity"/>
    <property type="evidence" value="ECO:0007669"/>
    <property type="project" value="UniProtKB-UniRule"/>
</dbReference>
<dbReference type="GO" id="GO:0005737">
    <property type="term" value="C:cytoplasm"/>
    <property type="evidence" value="ECO:0007669"/>
    <property type="project" value="UniProtKB-SubCell"/>
</dbReference>
<proteinExistence type="inferred from homology"/>
<evidence type="ECO:0000313" key="6">
    <source>
        <dbReference type="EMBL" id="AAU37775.1"/>
    </source>
</evidence>
<dbReference type="OrthoDB" id="8596436at2"/>
<keyword evidence="5" id="KW-0808">Transferase</keyword>
<dbReference type="KEGG" id="msu:MS1168"/>
<dbReference type="GO" id="GO:0009404">
    <property type="term" value="P:toxin metabolic process"/>
    <property type="evidence" value="ECO:0007669"/>
    <property type="project" value="UniProtKB-UniRule"/>
</dbReference>
<evidence type="ECO:0000256" key="3">
    <source>
        <dbReference type="ARBA" id="ARBA00023315"/>
    </source>
</evidence>
<keyword evidence="5" id="KW-0204">Cytolysis</keyword>
<dbReference type="eggNOG" id="COG2994">
    <property type="taxonomic scope" value="Bacteria"/>
</dbReference>
<sequence length="168" mass="19775">MKIETFDVIAPSIFSDEPLDESQLFGAFATIWLRSEYHSKAPLYRFAERILPVLRNKQFALFIKDNEPVAYFSWAYFTQEAEEAYLHNDDVLLEAGNWCAGNNLWIIDWFAPANLTKEIKPLIERHLFPNEILTALYHKSAVNHVQKRYFKGCAVSRERFRDFIRNHS</sequence>
<dbReference type="HOGENOM" id="CLU_116529_0_0_6"/>
<keyword evidence="7" id="KW-1185">Reference proteome</keyword>
<gene>
    <name evidence="6" type="primary">hlyC</name>
    <name evidence="6" type="ordered locus">MS1168</name>
</gene>
<evidence type="ECO:0000256" key="4">
    <source>
        <dbReference type="ARBA" id="ARBA00048621"/>
    </source>
</evidence>
<organism evidence="6 7">
    <name type="scientific">Mannheimia succiniciproducens (strain KCTC 0769BP / MBEL55E)</name>
    <dbReference type="NCBI Taxonomy" id="221988"/>
    <lineage>
        <taxon>Bacteria</taxon>
        <taxon>Pseudomonadati</taxon>
        <taxon>Pseudomonadota</taxon>
        <taxon>Gammaproteobacteria</taxon>
        <taxon>Pasteurellales</taxon>
        <taxon>Pasteurellaceae</taxon>
        <taxon>Basfia</taxon>
    </lineage>
</organism>
<reference evidence="6 7" key="1">
    <citation type="journal article" date="2004" name="Nat. Biotechnol.">
        <title>The genome sequence of the capnophilic rumen bacterium Mannheimia succiniciproducens.</title>
        <authorList>
            <person name="Hong S.H."/>
            <person name="Kim J.S."/>
            <person name="Lee S.Y."/>
            <person name="In Y.H."/>
            <person name="Choi S.S."/>
            <person name="Rih J.-K."/>
            <person name="Kim C.H."/>
            <person name="Jeong H."/>
            <person name="Hur C.G."/>
            <person name="Kim J.J."/>
        </authorList>
    </citation>
    <scope>NUCLEOTIDE SEQUENCE [LARGE SCALE GENOMIC DNA]</scope>
    <source>
        <strain evidence="7">KCTC 0769BP / MBEL55E</strain>
    </source>
</reference>
<dbReference type="GO" id="GO:0031640">
    <property type="term" value="P:killing of cells of another organism"/>
    <property type="evidence" value="ECO:0007669"/>
    <property type="project" value="UniProtKB-KW"/>
</dbReference>
<dbReference type="STRING" id="221988.MS1168"/>
<dbReference type="Proteomes" id="UP000000607">
    <property type="component" value="Chromosome"/>
</dbReference>
<dbReference type="InterPro" id="IPR003996">
    <property type="entry name" value="RTX_toxin-activating_protC_bac"/>
</dbReference>
<comment type="catalytic activity">
    <reaction evidence="4">
        <text>a fatty acyl-[ACP] + L-lysyl-[protein] = N(6)-(fatty acyl)-L-lysyl-[protein] + holo-[ACP] + H(+)</text>
        <dbReference type="Rhea" id="RHEA:70667"/>
        <dbReference type="Rhea" id="RHEA-COMP:9685"/>
        <dbReference type="Rhea" id="RHEA-COMP:9752"/>
        <dbReference type="Rhea" id="RHEA-COMP:14125"/>
        <dbReference type="Rhea" id="RHEA-COMP:17946"/>
        <dbReference type="ChEBI" id="CHEBI:15378"/>
        <dbReference type="ChEBI" id="CHEBI:29969"/>
        <dbReference type="ChEBI" id="CHEBI:64479"/>
        <dbReference type="ChEBI" id="CHEBI:138651"/>
        <dbReference type="ChEBI" id="CHEBI:189854"/>
    </reaction>
    <physiologicalReaction direction="left-to-right" evidence="4">
        <dbReference type="Rhea" id="RHEA:70668"/>
    </physiologicalReaction>
</comment>
<evidence type="ECO:0000256" key="2">
    <source>
        <dbReference type="ARBA" id="ARBA00005686"/>
    </source>
</evidence>
<protein>
    <recommendedName>
        <fullName evidence="5">RTX toxin-activating lysine-acyltransferase</fullName>
        <ecNumber evidence="5">2.3.1.-</ecNumber>
    </recommendedName>
</protein>
<comment type="similarity">
    <text evidence="2 5">Belongs to the RTX toxin acyltransferase family.</text>
</comment>
<dbReference type="EMBL" id="AE016827">
    <property type="protein sequence ID" value="AAU37775.1"/>
    <property type="molecule type" value="Genomic_DNA"/>
</dbReference>
<comment type="subcellular location">
    <subcellularLocation>
        <location evidence="1 5">Cytoplasm</location>
    </subcellularLocation>
</comment>
<keyword evidence="3 5" id="KW-0012">Acyltransferase</keyword>
<dbReference type="Pfam" id="PF02794">
    <property type="entry name" value="HlyC"/>
    <property type="match status" value="1"/>
</dbReference>
<accession>Q65TD5</accession>
<dbReference type="RefSeq" id="WP_011200342.1">
    <property type="nucleotide sequence ID" value="NC_006300.1"/>
</dbReference>
<dbReference type="AlphaFoldDB" id="Q65TD5"/>
<evidence type="ECO:0000256" key="5">
    <source>
        <dbReference type="RuleBase" id="RU368102"/>
    </source>
</evidence>
<comment type="function">
    <text evidence="5">Involved in fatty acylation of protoxin at internal lysine residues, thereby converting it to the active toxin.</text>
</comment>
<name>Q65TD5_MANSM</name>
<keyword evidence="5" id="KW-0963">Cytoplasm</keyword>
<dbReference type="EC" id="2.3.1.-" evidence="5"/>
<evidence type="ECO:0000256" key="1">
    <source>
        <dbReference type="ARBA" id="ARBA00004496"/>
    </source>
</evidence>
<evidence type="ECO:0000313" key="7">
    <source>
        <dbReference type="Proteomes" id="UP000000607"/>
    </source>
</evidence>